<reference evidence="3 4" key="1">
    <citation type="submission" date="2024-11" db="EMBL/GenBank/DDBJ databases">
        <title>Adaptive evolution of stress response genes in parasites aligns with host niche diversity.</title>
        <authorList>
            <person name="Hahn C."/>
            <person name="Resl P."/>
        </authorList>
    </citation>
    <scope>NUCLEOTIDE SEQUENCE [LARGE SCALE GENOMIC DNA]</scope>
    <source>
        <strain evidence="3">EGGRZ-B1_66</strain>
        <tissue evidence="3">Body</tissue>
    </source>
</reference>
<dbReference type="AlphaFoldDB" id="A0ABD2QF13"/>
<feature type="region of interest" description="Disordered" evidence="1">
    <location>
        <begin position="1"/>
        <end position="29"/>
    </location>
</feature>
<gene>
    <name evidence="3" type="primary">CHD3</name>
    <name evidence="3" type="ORF">Ciccas_003204</name>
</gene>
<evidence type="ECO:0000313" key="4">
    <source>
        <dbReference type="Proteomes" id="UP001626550"/>
    </source>
</evidence>
<feature type="domain" description="CHD C-terminal 2" evidence="2">
    <location>
        <begin position="72"/>
        <end position="217"/>
    </location>
</feature>
<dbReference type="Pfam" id="PF08074">
    <property type="entry name" value="CHDCT2"/>
    <property type="match status" value="1"/>
</dbReference>
<proteinExistence type="predicted"/>
<evidence type="ECO:0000313" key="3">
    <source>
        <dbReference type="EMBL" id="KAL3318138.1"/>
    </source>
</evidence>
<protein>
    <submittedName>
        <fullName evidence="3">Choline dehydrogenase 3</fullName>
    </submittedName>
</protein>
<name>A0ABD2QF13_9PLAT</name>
<evidence type="ECO:0000259" key="2">
    <source>
        <dbReference type="Pfam" id="PF08074"/>
    </source>
</evidence>
<comment type="caution">
    <text evidence="3">The sequence shown here is derived from an EMBL/GenBank/DDBJ whole genome shotgun (WGS) entry which is preliminary data.</text>
</comment>
<evidence type="ECO:0000256" key="1">
    <source>
        <dbReference type="SAM" id="MobiDB-lite"/>
    </source>
</evidence>
<dbReference type="Proteomes" id="UP001626550">
    <property type="component" value="Unassembled WGS sequence"/>
</dbReference>
<dbReference type="Gene3D" id="1.10.10.60">
    <property type="entry name" value="Homeodomain-like"/>
    <property type="match status" value="1"/>
</dbReference>
<keyword evidence="4" id="KW-1185">Reference proteome</keyword>
<dbReference type="EMBL" id="JBJKFK010000283">
    <property type="protein sequence ID" value="KAL3318138.1"/>
    <property type="molecule type" value="Genomic_DNA"/>
</dbReference>
<organism evidence="3 4">
    <name type="scientific">Cichlidogyrus casuarinus</name>
    <dbReference type="NCBI Taxonomy" id="1844966"/>
    <lineage>
        <taxon>Eukaryota</taxon>
        <taxon>Metazoa</taxon>
        <taxon>Spiralia</taxon>
        <taxon>Lophotrochozoa</taxon>
        <taxon>Platyhelminthes</taxon>
        <taxon>Monogenea</taxon>
        <taxon>Monopisthocotylea</taxon>
        <taxon>Dactylogyridea</taxon>
        <taxon>Ancyrocephalidae</taxon>
        <taxon>Cichlidogyrus</taxon>
    </lineage>
</organism>
<sequence>MIQAKTTEDGEEAEKMEVDQAPVEEEVKPKVEETAAPGDQKFMFNIADGGFTELHTIWQNEQRAIQEQNREAEIWHRKHDYWLLAGVLKHGYGRWQDIHNDLQYAIVNEPFKQDADKANQMDLQNRFLARRFKLLEQALVIEEQLRRASHMNICSDQGDQVQNLNRRFVELECLANSHQQVYNQALAGNKTLVPTLHRALTMMEEILSEMKGDVAKLGSNLQKMPPVAQRLGLSHTNLITRLTQQLNLARQQQLAAQQAKAEAVKTEAKPEVK</sequence>
<dbReference type="InterPro" id="IPR012957">
    <property type="entry name" value="CHD_C2"/>
</dbReference>
<accession>A0ABD2QF13</accession>